<evidence type="ECO:0000313" key="3">
    <source>
        <dbReference type="Proteomes" id="UP000694044"/>
    </source>
</evidence>
<evidence type="ECO:0000313" key="2">
    <source>
        <dbReference type="EMBL" id="KAG7381698.1"/>
    </source>
</evidence>
<dbReference type="OrthoDB" id="111457at2759"/>
<sequence length="919" mass="102102">MMLTRLLDGYDDAPASQEGESAQSEALVSASVVANSTSTEPPSGFVSRPPVSYTSHAMMLQLQEYRDRVRSAIQSTYHHPLAVAVPPSGPGSPRKRDAHSGNYCRARVLESSRQIFAREARSGAPIAPVAASSPPRTMIKGGGVAFHRTATSSRAAVKSNLFALGPGQYDVVPRRPATTGSVKFSPADRFREHAGGGSRDPHAPGPGQYLPDDRVVAKRSARVVFSQLPRQTETAAPPRGSTALPPATTDVVSSYYYIPDSGFVSPGDSVSKTGGGIPNWSRSARFPGRRREHFRHPSTQVAPAVDYISRNKAQIESMSTVQRQRRCMEQAAAKTQQKTKPTEPGDQRKSSVRRRNSLFCTCLGGSGLAGVTSRRRSSAGSVQGEGDGPETQETVSQAWGTLVVLSVAQTKLVRLLTVAAVLNRLRRAQESRYKRITFESWTHVRDRDAMRSFAAVLIVGSTFHFRLSLRVERKIRAASLLRSFLSGLSVDVRFAMAVRRVQRRITVLQRWWRRARLVVRAREQCLANKWLAVEQRLRAEAIAQMPHLQRVFQPPPIAAVPITPPGSFNALTKRRASKSSTAPQSVAVEAQLPLHKLLNLPEQQRWFNARFVLNPDGVLRGYAIPERETKGAGATAEDSATRERLVVEVKHFRCHAHGFPKVSLGSPYGTGVEDEGESDTRPYLMVFRPGASRFVLITDTTSLILAPLLDWKEKLECLTGYPVGSAYPGGESQRDIADMLAQTDSSVLDDPSDEPVVQTPSARRMSITGGGSVNSERSPSMVQGRKRSSRHRLRRSTVLQPVAEGEMAYYVVDLLRDCPRIPGPIVWSVLRDKLREERKNFRAEIYRFKLESTRYQQHERERRQLVVLDKFKEFFTMERPRPPHFRSLISHRKMEALVLQTIEFVKTSQPSNPKFMLPS</sequence>
<feature type="region of interest" description="Disordered" evidence="1">
    <location>
        <begin position="744"/>
        <end position="794"/>
    </location>
</feature>
<name>A0A8T1VNC7_9STRA</name>
<feature type="compositionally biased region" description="Basic and acidic residues" evidence="1">
    <location>
        <begin position="186"/>
        <end position="202"/>
    </location>
</feature>
<dbReference type="AlphaFoldDB" id="A0A8T1VNC7"/>
<dbReference type="EMBL" id="JAGDFM010000235">
    <property type="protein sequence ID" value="KAG7381698.1"/>
    <property type="molecule type" value="Genomic_DNA"/>
</dbReference>
<gene>
    <name evidence="2" type="ORF">PHYPSEUDO_005745</name>
</gene>
<dbReference type="Proteomes" id="UP000694044">
    <property type="component" value="Unassembled WGS sequence"/>
</dbReference>
<feature type="compositionally biased region" description="Basic and acidic residues" evidence="1">
    <location>
        <begin position="340"/>
        <end position="349"/>
    </location>
</feature>
<protein>
    <submittedName>
        <fullName evidence="2">Uncharacterized protein</fullName>
    </submittedName>
</protein>
<organism evidence="2 3">
    <name type="scientific">Phytophthora pseudosyringae</name>
    <dbReference type="NCBI Taxonomy" id="221518"/>
    <lineage>
        <taxon>Eukaryota</taxon>
        <taxon>Sar</taxon>
        <taxon>Stramenopiles</taxon>
        <taxon>Oomycota</taxon>
        <taxon>Peronosporomycetes</taxon>
        <taxon>Peronosporales</taxon>
        <taxon>Peronosporaceae</taxon>
        <taxon>Phytophthora</taxon>
    </lineage>
</organism>
<comment type="caution">
    <text evidence="2">The sequence shown here is derived from an EMBL/GenBank/DDBJ whole genome shotgun (WGS) entry which is preliminary data.</text>
</comment>
<evidence type="ECO:0000256" key="1">
    <source>
        <dbReference type="SAM" id="MobiDB-lite"/>
    </source>
</evidence>
<proteinExistence type="predicted"/>
<keyword evidence="3" id="KW-1185">Reference proteome</keyword>
<feature type="compositionally biased region" description="Basic residues" evidence="1">
    <location>
        <begin position="784"/>
        <end position="794"/>
    </location>
</feature>
<feature type="region of interest" description="Disordered" evidence="1">
    <location>
        <begin position="226"/>
        <end position="246"/>
    </location>
</feature>
<reference evidence="2" key="1">
    <citation type="submission" date="2021-02" db="EMBL/GenBank/DDBJ databases">
        <authorList>
            <person name="Palmer J.M."/>
        </authorList>
    </citation>
    <scope>NUCLEOTIDE SEQUENCE</scope>
    <source>
        <strain evidence="2">SCRP734</strain>
    </source>
</reference>
<accession>A0A8T1VNC7</accession>
<feature type="region of interest" description="Disordered" evidence="1">
    <location>
        <begin position="173"/>
        <end position="212"/>
    </location>
</feature>
<feature type="region of interest" description="Disordered" evidence="1">
    <location>
        <begin position="369"/>
        <end position="392"/>
    </location>
</feature>
<feature type="region of interest" description="Disordered" evidence="1">
    <location>
        <begin position="324"/>
        <end position="353"/>
    </location>
</feature>
<feature type="region of interest" description="Disordered" evidence="1">
    <location>
        <begin position="1"/>
        <end position="28"/>
    </location>
</feature>